<evidence type="ECO:0000313" key="2">
    <source>
        <dbReference type="Proteomes" id="UP001595844"/>
    </source>
</evidence>
<dbReference type="Proteomes" id="UP001595844">
    <property type="component" value="Unassembled WGS sequence"/>
</dbReference>
<dbReference type="EMBL" id="JBHSDL010000025">
    <property type="protein sequence ID" value="MFC4376143.1"/>
    <property type="molecule type" value="Genomic_DNA"/>
</dbReference>
<accession>A0ABV8VNJ8</accession>
<sequence>MSWPRTRRLLAVAVWLAALYGACLGCANFALSTGGPLEQAAAETSSQVQTLRLAAVAGVSDPAPTVMLGVVIDDADTALAEAATKVVRVSPEQPRRAELLALIDRARELLPEQRAALDTSDDDALRRIRDQLSALSGDLDRWRRE</sequence>
<proteinExistence type="predicted"/>
<keyword evidence="2" id="KW-1185">Reference proteome</keyword>
<organism evidence="1 2">
    <name type="scientific">Nocardia halotolerans</name>
    <dbReference type="NCBI Taxonomy" id="1755878"/>
    <lineage>
        <taxon>Bacteria</taxon>
        <taxon>Bacillati</taxon>
        <taxon>Actinomycetota</taxon>
        <taxon>Actinomycetes</taxon>
        <taxon>Mycobacteriales</taxon>
        <taxon>Nocardiaceae</taxon>
        <taxon>Nocardia</taxon>
    </lineage>
</organism>
<gene>
    <name evidence="1" type="ORF">ACFO5K_18765</name>
</gene>
<evidence type="ECO:0000313" key="1">
    <source>
        <dbReference type="EMBL" id="MFC4376143.1"/>
    </source>
</evidence>
<comment type="caution">
    <text evidence="1">The sequence shown here is derived from an EMBL/GenBank/DDBJ whole genome shotgun (WGS) entry which is preliminary data.</text>
</comment>
<name>A0ABV8VNJ8_9NOCA</name>
<protein>
    <submittedName>
        <fullName evidence="1">Uncharacterized protein</fullName>
    </submittedName>
</protein>
<reference evidence="2" key="1">
    <citation type="journal article" date="2019" name="Int. J. Syst. Evol. Microbiol.">
        <title>The Global Catalogue of Microorganisms (GCM) 10K type strain sequencing project: providing services to taxonomists for standard genome sequencing and annotation.</title>
        <authorList>
            <consortium name="The Broad Institute Genomics Platform"/>
            <consortium name="The Broad Institute Genome Sequencing Center for Infectious Disease"/>
            <person name="Wu L."/>
            <person name="Ma J."/>
        </authorList>
    </citation>
    <scope>NUCLEOTIDE SEQUENCE [LARGE SCALE GENOMIC DNA]</scope>
    <source>
        <strain evidence="2">IBRC-M 10490</strain>
    </source>
</reference>
<dbReference type="RefSeq" id="WP_378564358.1">
    <property type="nucleotide sequence ID" value="NZ_JBHSDL010000025.1"/>
</dbReference>